<protein>
    <submittedName>
        <fullName evidence="1">Uncharacterized protein</fullName>
    </submittedName>
</protein>
<dbReference type="OrthoDB" id="10422543at2759"/>
<sequence>MIFSAAVFSCHICGRSELECGWTKLRQRSNITGAPQNPIIRRIMNVVEPLRRFDLRKAFTDMVRRAASFFAPQTLQQARNGRMIMDPQIDRIIERTVDIMFNYVESYFDN</sequence>
<dbReference type="Proteomes" id="UP000326759">
    <property type="component" value="Unassembled WGS sequence"/>
</dbReference>
<gene>
    <name evidence="1" type="ORF">Anas_02403</name>
</gene>
<name>A0A5N5TPH1_9CRUS</name>
<comment type="caution">
    <text evidence="1">The sequence shown here is derived from an EMBL/GenBank/DDBJ whole genome shotgun (WGS) entry which is preliminary data.</text>
</comment>
<reference evidence="1 2" key="1">
    <citation type="journal article" date="2019" name="PLoS Biol.">
        <title>Sex chromosomes control vertical transmission of feminizing Wolbachia symbionts in an isopod.</title>
        <authorList>
            <person name="Becking T."/>
            <person name="Chebbi M.A."/>
            <person name="Giraud I."/>
            <person name="Moumen B."/>
            <person name="Laverre T."/>
            <person name="Caubet Y."/>
            <person name="Peccoud J."/>
            <person name="Gilbert C."/>
            <person name="Cordaux R."/>
        </authorList>
    </citation>
    <scope>NUCLEOTIDE SEQUENCE [LARGE SCALE GENOMIC DNA]</scope>
    <source>
        <strain evidence="1">ANa2</strain>
        <tissue evidence="1">Whole body excluding digestive tract and cuticle</tissue>
    </source>
</reference>
<dbReference type="EMBL" id="SEYY01000081">
    <property type="protein sequence ID" value="KAB7508073.1"/>
    <property type="molecule type" value="Genomic_DNA"/>
</dbReference>
<keyword evidence="2" id="KW-1185">Reference proteome</keyword>
<evidence type="ECO:0000313" key="1">
    <source>
        <dbReference type="EMBL" id="KAB7508073.1"/>
    </source>
</evidence>
<proteinExistence type="predicted"/>
<dbReference type="AlphaFoldDB" id="A0A5N5TPH1"/>
<accession>A0A5N5TPH1</accession>
<organism evidence="1 2">
    <name type="scientific">Armadillidium nasatum</name>
    <dbReference type="NCBI Taxonomy" id="96803"/>
    <lineage>
        <taxon>Eukaryota</taxon>
        <taxon>Metazoa</taxon>
        <taxon>Ecdysozoa</taxon>
        <taxon>Arthropoda</taxon>
        <taxon>Crustacea</taxon>
        <taxon>Multicrustacea</taxon>
        <taxon>Malacostraca</taxon>
        <taxon>Eumalacostraca</taxon>
        <taxon>Peracarida</taxon>
        <taxon>Isopoda</taxon>
        <taxon>Oniscidea</taxon>
        <taxon>Crinocheta</taxon>
        <taxon>Armadillidiidae</taxon>
        <taxon>Armadillidium</taxon>
    </lineage>
</organism>
<evidence type="ECO:0000313" key="2">
    <source>
        <dbReference type="Proteomes" id="UP000326759"/>
    </source>
</evidence>